<dbReference type="KEGG" id="led:BBK82_25470"/>
<dbReference type="STRING" id="1586287.BBK82_25470"/>
<name>A0A1B2HZ85_9PSEU</name>
<reference evidence="2 3" key="1">
    <citation type="submission" date="2016-07" db="EMBL/GenBank/DDBJ databases">
        <title>Complete genome sequence of the Lentzea guizhouensis DHS C013.</title>
        <authorList>
            <person name="Cao C."/>
        </authorList>
    </citation>
    <scope>NUCLEOTIDE SEQUENCE [LARGE SCALE GENOMIC DNA]</scope>
    <source>
        <strain evidence="2 3">DHS C013</strain>
    </source>
</reference>
<dbReference type="SUPFAM" id="SSF53756">
    <property type="entry name" value="UDP-Glycosyltransferase/glycogen phosphorylase"/>
    <property type="match status" value="1"/>
</dbReference>
<dbReference type="GO" id="GO:0017000">
    <property type="term" value="P:antibiotic biosynthetic process"/>
    <property type="evidence" value="ECO:0007669"/>
    <property type="project" value="UniProtKB-ARBA"/>
</dbReference>
<protein>
    <recommendedName>
        <fullName evidence="1">Erythromycin biosynthesis protein CIII-like C-terminal domain-containing protein</fullName>
    </recommendedName>
</protein>
<dbReference type="InterPro" id="IPR002213">
    <property type="entry name" value="UDP_glucos_trans"/>
</dbReference>
<keyword evidence="3" id="KW-1185">Reference proteome</keyword>
<sequence>MLVASLPFAGHVGVMAAVSNELVRRGHDVVAYTGAKYHHRFVGARWLPWTDAPDFDDAALARTFPRVGNLKGMRSNLANFADVLVGTAPGQVRDVLREDFDLVVTEHLAFGAGMAAELRGVPWATVSLTPLTLPSRDLPPFGLPLMPAATGLERLRDRVLRPVVESVAPRATDPLFDRARKQVGLDPRRRAFEASYSKDLLLAQAVPGLEYVRSDLPAHVHFVGRLIDPPKPMALPDWWPDLDGRTVVHVTQGTLETGADDLVRPAIEALADLDVLVVATGPGLAGVPGNVRTAPFIPHDLLLPRTDLMITNGGWGGVLAAVEAGVPIVVVPGSLDKPEVARRVAWSGVGVRTRPVHLRKAVEEVLGEPRYRERARELGSGIKAAGGAARAADLVEALMRR</sequence>
<feature type="domain" description="Erythromycin biosynthesis protein CIII-like C-terminal" evidence="1">
    <location>
        <begin position="267"/>
        <end position="381"/>
    </location>
</feature>
<dbReference type="Proteomes" id="UP000093053">
    <property type="component" value="Chromosome"/>
</dbReference>
<gene>
    <name evidence="2" type="ORF">BBK82_25470</name>
</gene>
<dbReference type="InterPro" id="IPR050426">
    <property type="entry name" value="Glycosyltransferase_28"/>
</dbReference>
<dbReference type="CDD" id="cd03784">
    <property type="entry name" value="GT1_Gtf-like"/>
    <property type="match status" value="1"/>
</dbReference>
<dbReference type="EMBL" id="CP016793">
    <property type="protein sequence ID" value="ANZ43017.1"/>
    <property type="molecule type" value="Genomic_DNA"/>
</dbReference>
<proteinExistence type="predicted"/>
<evidence type="ECO:0000259" key="1">
    <source>
        <dbReference type="Pfam" id="PF06722"/>
    </source>
</evidence>
<dbReference type="PANTHER" id="PTHR48050">
    <property type="entry name" value="STEROL 3-BETA-GLUCOSYLTRANSFERASE"/>
    <property type="match status" value="1"/>
</dbReference>
<accession>A0A1B2HZ85</accession>
<evidence type="ECO:0000313" key="3">
    <source>
        <dbReference type="Proteomes" id="UP000093053"/>
    </source>
</evidence>
<dbReference type="GO" id="GO:0016758">
    <property type="term" value="F:hexosyltransferase activity"/>
    <property type="evidence" value="ECO:0007669"/>
    <property type="project" value="UniProtKB-ARBA"/>
</dbReference>
<dbReference type="AlphaFoldDB" id="A0A1B2HZ85"/>
<dbReference type="Pfam" id="PF06722">
    <property type="entry name" value="EryCIII-like_C"/>
    <property type="match status" value="1"/>
</dbReference>
<dbReference type="Gene3D" id="3.40.50.2000">
    <property type="entry name" value="Glycogen Phosphorylase B"/>
    <property type="match status" value="2"/>
</dbReference>
<organism evidence="2 3">
    <name type="scientific">Lentzea guizhouensis</name>
    <dbReference type="NCBI Taxonomy" id="1586287"/>
    <lineage>
        <taxon>Bacteria</taxon>
        <taxon>Bacillati</taxon>
        <taxon>Actinomycetota</taxon>
        <taxon>Actinomycetes</taxon>
        <taxon>Pseudonocardiales</taxon>
        <taxon>Pseudonocardiaceae</taxon>
        <taxon>Lentzea</taxon>
    </lineage>
</organism>
<dbReference type="PANTHER" id="PTHR48050:SF13">
    <property type="entry name" value="STEROL 3-BETA-GLUCOSYLTRANSFERASE UGT80A2"/>
    <property type="match status" value="1"/>
</dbReference>
<dbReference type="InterPro" id="IPR010610">
    <property type="entry name" value="EryCIII-like_C"/>
</dbReference>
<dbReference type="FunFam" id="3.40.50.2000:FF:000072">
    <property type="entry name" value="Glycosyl transferase"/>
    <property type="match status" value="1"/>
</dbReference>
<evidence type="ECO:0000313" key="2">
    <source>
        <dbReference type="EMBL" id="ANZ43017.1"/>
    </source>
</evidence>
<dbReference type="GO" id="GO:0008194">
    <property type="term" value="F:UDP-glycosyltransferase activity"/>
    <property type="evidence" value="ECO:0007669"/>
    <property type="project" value="InterPro"/>
</dbReference>